<protein>
    <recommendedName>
        <fullName evidence="1">Enoyl reductase (ER) domain-containing protein</fullName>
    </recommendedName>
</protein>
<dbReference type="Pfam" id="PF08240">
    <property type="entry name" value="ADH_N"/>
    <property type="match status" value="1"/>
</dbReference>
<dbReference type="InterPro" id="IPR013149">
    <property type="entry name" value="ADH-like_C"/>
</dbReference>
<dbReference type="SUPFAM" id="SSF50129">
    <property type="entry name" value="GroES-like"/>
    <property type="match status" value="1"/>
</dbReference>
<dbReference type="InterPro" id="IPR052585">
    <property type="entry name" value="Lipid_raft_assoc_Zn_ADH"/>
</dbReference>
<dbReference type="Proteomes" id="UP000754883">
    <property type="component" value="Unassembled WGS sequence"/>
</dbReference>
<dbReference type="Pfam" id="PF00107">
    <property type="entry name" value="ADH_zinc_N"/>
    <property type="match status" value="1"/>
</dbReference>
<dbReference type="EMBL" id="CABFNO020001296">
    <property type="protein sequence ID" value="CAG9977294.1"/>
    <property type="molecule type" value="Genomic_DNA"/>
</dbReference>
<dbReference type="Gene3D" id="3.40.50.720">
    <property type="entry name" value="NAD(P)-binding Rossmann-like Domain"/>
    <property type="match status" value="1"/>
</dbReference>
<dbReference type="PANTHER" id="PTHR43482:SF1">
    <property type="entry name" value="PROTEIN AST1-RELATED"/>
    <property type="match status" value="1"/>
</dbReference>
<name>A0A9N9U0T1_9HYPO</name>
<feature type="domain" description="Enoyl reductase (ER)" evidence="1">
    <location>
        <begin position="10"/>
        <end position="328"/>
    </location>
</feature>
<dbReference type="AlphaFoldDB" id="A0A9N9U0T1"/>
<gene>
    <name evidence="2" type="ORF">CBYS24578_00016156</name>
</gene>
<dbReference type="CDD" id="cd05188">
    <property type="entry name" value="MDR"/>
    <property type="match status" value="1"/>
</dbReference>
<dbReference type="InterPro" id="IPR013154">
    <property type="entry name" value="ADH-like_N"/>
</dbReference>
<evidence type="ECO:0000259" key="1">
    <source>
        <dbReference type="SMART" id="SM00829"/>
    </source>
</evidence>
<evidence type="ECO:0000313" key="3">
    <source>
        <dbReference type="Proteomes" id="UP000754883"/>
    </source>
</evidence>
<comment type="caution">
    <text evidence="2">The sequence shown here is derived from an EMBL/GenBank/DDBJ whole genome shotgun (WGS) entry which is preliminary data.</text>
</comment>
<sequence>MRAIQISKPANNDAPKLSLITKSQPRVQPGFALVKVNFSAILPSDRLNAKGLFPYTSFPRTPGRDYSGVVVEVDPSSSYSSWVGEEVYGTSDSELGFTLDGPHAEYCLIPEEMLVKKPTRLSGIQAATVGVPFTTARRCLQRGRVGKGDTVLVIGSTGTVGSAAVQLAKAMGCKRVFRASRNPEDEPDVLLPGKIAAASIQGQVSKLNEGKGVDVIVDTVGQTSLMKAAFEALAVRGRYTWIAAPRDGGSPEFPLDIFQAYRKEIELIGCNTAIKSRADVAEEMEALAQWFDAGLLKASDEEDVELVGLDEAIEKGYERRGSKKHTLVRME</sequence>
<proteinExistence type="predicted"/>
<dbReference type="PANTHER" id="PTHR43482">
    <property type="entry name" value="PROTEIN AST1-RELATED"/>
    <property type="match status" value="1"/>
</dbReference>
<keyword evidence="3" id="KW-1185">Reference proteome</keyword>
<dbReference type="OrthoDB" id="3509362at2759"/>
<organism evidence="2 3">
    <name type="scientific">Clonostachys byssicola</name>
    <dbReference type="NCBI Taxonomy" id="160290"/>
    <lineage>
        <taxon>Eukaryota</taxon>
        <taxon>Fungi</taxon>
        <taxon>Dikarya</taxon>
        <taxon>Ascomycota</taxon>
        <taxon>Pezizomycotina</taxon>
        <taxon>Sordariomycetes</taxon>
        <taxon>Hypocreomycetidae</taxon>
        <taxon>Hypocreales</taxon>
        <taxon>Bionectriaceae</taxon>
        <taxon>Clonostachys</taxon>
    </lineage>
</organism>
<reference evidence="2" key="1">
    <citation type="submission" date="2021-10" db="EMBL/GenBank/DDBJ databases">
        <authorList>
            <person name="Piombo E."/>
        </authorList>
    </citation>
    <scope>NUCLEOTIDE SEQUENCE</scope>
</reference>
<dbReference type="InterPro" id="IPR020843">
    <property type="entry name" value="ER"/>
</dbReference>
<dbReference type="InterPro" id="IPR011032">
    <property type="entry name" value="GroES-like_sf"/>
</dbReference>
<evidence type="ECO:0000313" key="2">
    <source>
        <dbReference type="EMBL" id="CAG9977294.1"/>
    </source>
</evidence>
<dbReference type="SMART" id="SM00829">
    <property type="entry name" value="PKS_ER"/>
    <property type="match status" value="1"/>
</dbReference>
<accession>A0A9N9U0T1</accession>
<dbReference type="GO" id="GO:0016491">
    <property type="term" value="F:oxidoreductase activity"/>
    <property type="evidence" value="ECO:0007669"/>
    <property type="project" value="InterPro"/>
</dbReference>
<dbReference type="Gene3D" id="3.90.180.10">
    <property type="entry name" value="Medium-chain alcohol dehydrogenases, catalytic domain"/>
    <property type="match status" value="1"/>
</dbReference>
<dbReference type="SUPFAM" id="SSF51735">
    <property type="entry name" value="NAD(P)-binding Rossmann-fold domains"/>
    <property type="match status" value="1"/>
</dbReference>
<dbReference type="InterPro" id="IPR036291">
    <property type="entry name" value="NAD(P)-bd_dom_sf"/>
</dbReference>